<feature type="region of interest" description="Disordered" evidence="2">
    <location>
        <begin position="669"/>
        <end position="692"/>
    </location>
</feature>
<dbReference type="RefSeq" id="WP_101849786.1">
    <property type="nucleotide sequence ID" value="NZ_PKIZ01000014.1"/>
</dbReference>
<comment type="caution">
    <text evidence="3">The sequence shown here is derived from an EMBL/GenBank/DDBJ whole genome shotgun (WGS) entry which is preliminary data.</text>
</comment>
<gene>
    <name evidence="3" type="ORF">CYJ76_07995</name>
</gene>
<dbReference type="InterPro" id="IPR027417">
    <property type="entry name" value="P-loop_NTPase"/>
</dbReference>
<dbReference type="Proteomes" id="UP000234206">
    <property type="component" value="Unassembled WGS sequence"/>
</dbReference>
<feature type="compositionally biased region" description="Basic and acidic residues" evidence="2">
    <location>
        <begin position="285"/>
        <end position="300"/>
    </location>
</feature>
<dbReference type="Gene3D" id="3.40.50.300">
    <property type="entry name" value="P-loop containing nucleotide triphosphate hydrolases"/>
    <property type="match status" value="2"/>
</dbReference>
<organism evidence="3 4">
    <name type="scientific">Kytococcus schroeteri</name>
    <dbReference type="NCBI Taxonomy" id="138300"/>
    <lineage>
        <taxon>Bacteria</taxon>
        <taxon>Bacillati</taxon>
        <taxon>Actinomycetota</taxon>
        <taxon>Actinomycetes</taxon>
        <taxon>Micrococcales</taxon>
        <taxon>Kytococcaceae</taxon>
        <taxon>Kytococcus</taxon>
    </lineage>
</organism>
<dbReference type="PANTHER" id="PTHR41259">
    <property type="entry name" value="DOUBLE-STRAND BREAK REPAIR RAD50 ATPASE, PUTATIVE-RELATED"/>
    <property type="match status" value="1"/>
</dbReference>
<protein>
    <recommendedName>
        <fullName evidence="5">Rad50/SbcC-type AAA domain-containing protein</fullName>
    </recommendedName>
</protein>
<evidence type="ECO:0000313" key="4">
    <source>
        <dbReference type="Proteomes" id="UP000234206"/>
    </source>
</evidence>
<evidence type="ECO:0000313" key="3">
    <source>
        <dbReference type="EMBL" id="PKZ41354.1"/>
    </source>
</evidence>
<feature type="coiled-coil region" evidence="1">
    <location>
        <begin position="490"/>
        <end position="545"/>
    </location>
</feature>
<keyword evidence="1" id="KW-0175">Coiled coil</keyword>
<accession>A0A2I1P9N8</accession>
<dbReference type="AlphaFoldDB" id="A0A2I1P9N8"/>
<dbReference type="EMBL" id="PKIZ01000014">
    <property type="protein sequence ID" value="PKZ41354.1"/>
    <property type="molecule type" value="Genomic_DNA"/>
</dbReference>
<evidence type="ECO:0000256" key="2">
    <source>
        <dbReference type="SAM" id="MobiDB-lite"/>
    </source>
</evidence>
<dbReference type="PANTHER" id="PTHR41259:SF1">
    <property type="entry name" value="DOUBLE-STRAND BREAK REPAIR RAD50 ATPASE, PUTATIVE-RELATED"/>
    <property type="match status" value="1"/>
</dbReference>
<name>A0A2I1P9N8_9MICO</name>
<reference evidence="3 4" key="1">
    <citation type="submission" date="2017-12" db="EMBL/GenBank/DDBJ databases">
        <title>Phylogenetic diversity of female urinary microbiome.</title>
        <authorList>
            <person name="Thomas-White K."/>
            <person name="Wolfe A.J."/>
        </authorList>
    </citation>
    <scope>NUCLEOTIDE SEQUENCE [LARGE SCALE GENOMIC DNA]</scope>
    <source>
        <strain evidence="3 4">UMB1298</strain>
    </source>
</reference>
<proteinExistence type="predicted"/>
<feature type="region of interest" description="Disordered" evidence="2">
    <location>
        <begin position="285"/>
        <end position="344"/>
    </location>
</feature>
<evidence type="ECO:0008006" key="5">
    <source>
        <dbReference type="Google" id="ProtNLM"/>
    </source>
</evidence>
<sequence length="881" mass="93679">MRIHRIEVQDLRGVEHAVLADVPEAGVLVLEGPNEAGKSTMLKALDMLLTEKASARKQYVKDSQPVGRDVAPRVSAELTIGPERFVYTKQWLRSPSTEFRAVGGARRLTGDDAHNHVSGLLAEHGDETLRRALQLLQEGPLEVTGLDGSQRLAAALDAASGGEAADEQGEAATLLERVEADAGECWTAKGQPRGELKRLQDAHAEAVAAEEAAQAAVDAIESEVQRAADLAQRVEAADERRRVAQRTRDELEKRWADTESERCAVAEAEEALRRAGREHERAVADAGAREELVAEAERATADVTAAQEAQEAASGPRAEADEALAEVVGEREEAEAAEDEARSGVRAAEAAEGLARAAAGLTSLQRTVERLDALRARQRTIAETLAGQVVDDAALERITGAQEQLHLATARRDAASPRLRVAGDTAVPVSVGGRALPADEWPWEEPVTQPTVVEVSGVQVHVLPPEGAGEDEVESARRTLAEALAAVEVRDVAEAHRRHLEVQRARAERDDVDAQLADALEGRTVEEWRSEAADAAHQVEQAAEEPVDPAAAREALAAAREGHETARHAAESLRAREAAAREAVTTRRAAAERAEVQLEAATAAAARVADRLAAARGVADDDAVAAAVRVAAEALESAEERVTERRAALAAAGSVSPEDVESARVAAERAEERHRRARDEHQQAEGMVKQAGKEGRADALARAGAEREHLAADLARVQARADALRLLLETLRARRAEAQAAYVRPFREALEELGAVVHGDGFSVDVSPNLAITSRTVDGVPVPLADLSTGAREQLAVLSRLAVARVVDPGEGVPVVLDDALGWTDPDRLRSMGRALGRAGEDAQVIVLTCTPGRYDAVPGAHVVHTDDLRAAAAATGRVTD</sequence>
<feature type="compositionally biased region" description="Basic and acidic residues" evidence="2">
    <location>
        <begin position="669"/>
        <end position="683"/>
    </location>
</feature>
<dbReference type="SUPFAM" id="SSF52540">
    <property type="entry name" value="P-loop containing nucleoside triphosphate hydrolases"/>
    <property type="match status" value="1"/>
</dbReference>
<evidence type="ECO:0000256" key="1">
    <source>
        <dbReference type="SAM" id="Coils"/>
    </source>
</evidence>
<feature type="region of interest" description="Disordered" evidence="2">
    <location>
        <begin position="241"/>
        <end position="260"/>
    </location>
</feature>
<dbReference type="OrthoDB" id="3177877at2"/>
<keyword evidence="4" id="KW-1185">Reference proteome</keyword>